<dbReference type="Pfam" id="PF00069">
    <property type="entry name" value="Pkinase"/>
    <property type="match status" value="1"/>
</dbReference>
<dbReference type="InterPro" id="IPR000048">
    <property type="entry name" value="IQ_motif_EF-hand-BS"/>
</dbReference>
<dbReference type="SMART" id="SM00015">
    <property type="entry name" value="IQ"/>
    <property type="match status" value="1"/>
</dbReference>
<protein>
    <recommendedName>
        <fullName evidence="1">Protein kinase domain-containing protein</fullName>
    </recommendedName>
</protein>
<dbReference type="InterPro" id="IPR008271">
    <property type="entry name" value="Ser/Thr_kinase_AS"/>
</dbReference>
<evidence type="ECO:0000259" key="1">
    <source>
        <dbReference type="PROSITE" id="PS50011"/>
    </source>
</evidence>
<feature type="domain" description="Protein kinase" evidence="1">
    <location>
        <begin position="10"/>
        <end position="340"/>
    </location>
</feature>
<feature type="domain" description="Protein kinase" evidence="1">
    <location>
        <begin position="428"/>
        <end position="711"/>
    </location>
</feature>
<dbReference type="PANTHER" id="PTHR44167:SF24">
    <property type="entry name" value="SERINE_THREONINE-PROTEIN KINASE CHK2"/>
    <property type="match status" value="1"/>
</dbReference>
<dbReference type="CDD" id="cd00180">
    <property type="entry name" value="PKc"/>
    <property type="match status" value="1"/>
</dbReference>
<evidence type="ECO:0000313" key="2">
    <source>
        <dbReference type="EMBL" id="KAG2385688.1"/>
    </source>
</evidence>
<comment type="caution">
    <text evidence="2">The sequence shown here is derived from an EMBL/GenBank/DDBJ whole genome shotgun (WGS) entry which is preliminary data.</text>
</comment>
<reference evidence="2 3" key="1">
    <citation type="journal article" date="2018" name="BMC Genomics">
        <title>The genome of Naegleria lovaniensis, the basis for a comparative approach to unravel pathogenicity factors of the human pathogenic amoeba N. fowleri.</title>
        <authorList>
            <person name="Liechti N."/>
            <person name="Schurch N."/>
            <person name="Bruggmann R."/>
            <person name="Wittwer M."/>
        </authorList>
    </citation>
    <scope>NUCLEOTIDE SEQUENCE [LARGE SCALE GENOMIC DNA]</scope>
    <source>
        <strain evidence="2 3">ATCC 30569</strain>
    </source>
</reference>
<gene>
    <name evidence="2" type="ORF">C9374_003503</name>
</gene>
<dbReference type="InterPro" id="IPR011009">
    <property type="entry name" value="Kinase-like_dom_sf"/>
</dbReference>
<dbReference type="InterPro" id="IPR000719">
    <property type="entry name" value="Prot_kinase_dom"/>
</dbReference>
<dbReference type="PROSITE" id="PS00108">
    <property type="entry name" value="PROTEIN_KINASE_ST"/>
    <property type="match status" value="1"/>
</dbReference>
<dbReference type="Pfam" id="PF00612">
    <property type="entry name" value="IQ"/>
    <property type="match status" value="1"/>
</dbReference>
<name>A0AA88KKE6_NAELO</name>
<dbReference type="PROSITE" id="PS50096">
    <property type="entry name" value="IQ"/>
    <property type="match status" value="1"/>
</dbReference>
<dbReference type="GO" id="GO:0005524">
    <property type="term" value="F:ATP binding"/>
    <property type="evidence" value="ECO:0007669"/>
    <property type="project" value="InterPro"/>
</dbReference>
<proteinExistence type="predicted"/>
<dbReference type="PROSITE" id="PS50011">
    <property type="entry name" value="PROTEIN_KINASE_DOM"/>
    <property type="match status" value="2"/>
</dbReference>
<organism evidence="2 3">
    <name type="scientific">Naegleria lovaniensis</name>
    <name type="common">Amoeba</name>
    <dbReference type="NCBI Taxonomy" id="51637"/>
    <lineage>
        <taxon>Eukaryota</taxon>
        <taxon>Discoba</taxon>
        <taxon>Heterolobosea</taxon>
        <taxon>Tetramitia</taxon>
        <taxon>Eutetramitia</taxon>
        <taxon>Vahlkampfiidae</taxon>
        <taxon>Naegleria</taxon>
    </lineage>
</organism>
<keyword evidence="3" id="KW-1185">Reference proteome</keyword>
<dbReference type="AlphaFoldDB" id="A0AA88KKE6"/>
<dbReference type="PANTHER" id="PTHR44167">
    <property type="entry name" value="OVARIAN-SPECIFIC SERINE/THREONINE-PROTEIN KINASE LOK-RELATED"/>
    <property type="match status" value="1"/>
</dbReference>
<evidence type="ECO:0000313" key="3">
    <source>
        <dbReference type="Proteomes" id="UP000816034"/>
    </source>
</evidence>
<dbReference type="EMBL" id="PYSW02000018">
    <property type="protein sequence ID" value="KAG2385688.1"/>
    <property type="molecule type" value="Genomic_DNA"/>
</dbReference>
<dbReference type="Gene3D" id="3.30.200.20">
    <property type="entry name" value="Phosphorylase Kinase, domain 1"/>
    <property type="match status" value="1"/>
</dbReference>
<dbReference type="GO" id="GO:0004674">
    <property type="term" value="F:protein serine/threonine kinase activity"/>
    <property type="evidence" value="ECO:0007669"/>
    <property type="project" value="TreeGrafter"/>
</dbReference>
<dbReference type="SUPFAM" id="SSF56112">
    <property type="entry name" value="Protein kinase-like (PK-like)"/>
    <property type="match status" value="2"/>
</dbReference>
<dbReference type="GeneID" id="68095958"/>
<dbReference type="SMART" id="SM00220">
    <property type="entry name" value="S_TKc"/>
    <property type="match status" value="1"/>
</dbReference>
<accession>A0AA88KKE6</accession>
<sequence length="730" mass="83297">MTTSIIQSYESLLQKLVSNRFGNDTSSSIDSVDLQLVYQDSYPTNIHVPVFADISPERNCFVFSQSILPGGKAKNYEQHLLNYVQASLRSEENLQIDGIYERICDEGLTSHLYFSTACKNVKLNKKTELLQGWSGEVFNLERVLFNKDILVSKEERLRFTVRTFLSICKALHELHSCNIIHNSILPKNVLVLSKSLQQISQAEIILQVPSFGLETIRDTLNDEHVSYFSRQAFERDNEPFSTSNDIHMLGTMILGVLFQEEVDAKMLDIDDWKNEIQNIKDRVHRSLNPGGLEGGQVDVQLEVVLKKILNVALDCLSPEEHDRPSISSVLKVFEICHDKLSDCNDEDAQLLPSRKTKTQVATKANVVAPAIIGDDSMNTRSRSDSVNSTDTSGRKSRSWKAIIKPFTNLFVKKNKKDIEEGEKKKAQYEILNRLSDGASAVVLLVTNKENNEVCVMKKYKDGAFRDYEREVECLKLFQHRNVIKMLDHYTYEEVDDAKKKIQSHVVILEYCKFGDIFTQQISFVNTKGKKVKYMRPLKYLKTCVDLLEALECVHMKGYVHSDIKPQNILISHEGVRLADFGFSVKQGQAVLGGTLRYLPPEHHEGQPSHAGIDIYSMFYSLFEILSKKKVNFQAKVSSEDDFVKIWQENLKANPYFTLFNKKGQPLSASAHYTHPLVELFEKGLEPNPSFRLCTAEALDVMRHIHRTHAAILIQKTMRGHLARKRIKCVK</sequence>
<dbReference type="GO" id="GO:0044773">
    <property type="term" value="P:mitotic DNA damage checkpoint signaling"/>
    <property type="evidence" value="ECO:0007669"/>
    <property type="project" value="TreeGrafter"/>
</dbReference>
<dbReference type="GO" id="GO:0005737">
    <property type="term" value="C:cytoplasm"/>
    <property type="evidence" value="ECO:0007669"/>
    <property type="project" value="TreeGrafter"/>
</dbReference>
<dbReference type="RefSeq" id="XP_044549681.1">
    <property type="nucleotide sequence ID" value="XM_044693039.1"/>
</dbReference>
<dbReference type="Proteomes" id="UP000816034">
    <property type="component" value="Unassembled WGS sequence"/>
</dbReference>
<dbReference type="Gene3D" id="1.10.510.10">
    <property type="entry name" value="Transferase(Phosphotransferase) domain 1"/>
    <property type="match status" value="2"/>
</dbReference>
<dbReference type="GO" id="GO:0005634">
    <property type="term" value="C:nucleus"/>
    <property type="evidence" value="ECO:0007669"/>
    <property type="project" value="TreeGrafter"/>
</dbReference>